<comment type="caution">
    <text evidence="3">The sequence shown here is derived from an EMBL/GenBank/DDBJ whole genome shotgun (WGS) entry which is preliminary data.</text>
</comment>
<evidence type="ECO:0000259" key="2">
    <source>
        <dbReference type="Pfam" id="PF13088"/>
    </source>
</evidence>
<name>A0AAP8NLM3_9BACT</name>
<gene>
    <name evidence="3" type="ORF">CXU09_07305</name>
</gene>
<dbReference type="CDD" id="cd15482">
    <property type="entry name" value="Sialidase_non-viral"/>
    <property type="match status" value="1"/>
</dbReference>
<proteinExistence type="predicted"/>
<dbReference type="InterPro" id="IPR002860">
    <property type="entry name" value="BNR_rpt"/>
</dbReference>
<feature type="chain" id="PRO_5042924622" evidence="1">
    <location>
        <begin position="22"/>
        <end position="436"/>
    </location>
</feature>
<feature type="domain" description="Sialidase" evidence="2">
    <location>
        <begin position="127"/>
        <end position="306"/>
    </location>
</feature>
<accession>A0AAP8NLM3</accession>
<dbReference type="PANTHER" id="PTHR43752">
    <property type="entry name" value="BNR/ASP-BOX REPEAT FAMILY PROTEIN"/>
    <property type="match status" value="1"/>
</dbReference>
<evidence type="ECO:0000256" key="1">
    <source>
        <dbReference type="SAM" id="SignalP"/>
    </source>
</evidence>
<dbReference type="InterPro" id="IPR011040">
    <property type="entry name" value="Sialidase"/>
</dbReference>
<dbReference type="InterPro" id="IPR036278">
    <property type="entry name" value="Sialidase_sf"/>
</dbReference>
<dbReference type="SUPFAM" id="SSF50939">
    <property type="entry name" value="Sialidases"/>
    <property type="match status" value="1"/>
</dbReference>
<keyword evidence="1" id="KW-0732">Signal</keyword>
<dbReference type="Pfam" id="PF02012">
    <property type="entry name" value="BNR"/>
    <property type="match status" value="1"/>
</dbReference>
<evidence type="ECO:0000313" key="4">
    <source>
        <dbReference type="Proteomes" id="UP000235914"/>
    </source>
</evidence>
<dbReference type="PANTHER" id="PTHR43752:SF2">
    <property type="entry name" value="BNR_ASP-BOX REPEAT FAMILY PROTEIN"/>
    <property type="match status" value="1"/>
</dbReference>
<evidence type="ECO:0000313" key="3">
    <source>
        <dbReference type="EMBL" id="PNC56408.1"/>
    </source>
</evidence>
<sequence>MNLHLSSLAALLLASYLPAQATVPDHSPSTAFIRSGLPIVDLDQWTEAQVVVDKEKGKYLGHPTTLLLKDGKTILCVYPKGHGSGEIILKKSTDGGKTWSERLPVPESWKTSREVPTLYETEDSRGKRRILLFSGIQGGNKNTAPKNRMAVSEDNGTTWSELTPIPNQAGGIVVMSDLIPLKTGKGHYMASYHANARGKDGHGEFHTIEQYVTFTEDGGLTWTSPRVIFPGTRDMHLCEGGFVRSPDGKTIALLLRENSRHHNSQIMFSEDEGKTWTPPKELPAALCGDRHQILPLPDGRLLVQFRDAPPTRKKGQAASPTEGDWVAWIGRWEDLKNGTEGSYKIRFKDNRNGWDCAYPAAELLPDHTLVCTTYGHFDKGELPYILSVRFKISDTDRMVKQYAGNNHPKIKNDTGAGETVFDPNDPDSVNRLLKRY</sequence>
<dbReference type="AlphaFoldDB" id="A0AAP8NLM3"/>
<keyword evidence="3" id="KW-0378">Hydrolase</keyword>
<feature type="signal peptide" evidence="1">
    <location>
        <begin position="1"/>
        <end position="21"/>
    </location>
</feature>
<protein>
    <submittedName>
        <fullName evidence="3">Glycosyl hydrolase</fullName>
    </submittedName>
</protein>
<dbReference type="Pfam" id="PF13088">
    <property type="entry name" value="BNR_2"/>
    <property type="match status" value="1"/>
</dbReference>
<dbReference type="RefSeq" id="WP_102735681.1">
    <property type="nucleotide sequence ID" value="NZ_PJKN01000003.1"/>
</dbReference>
<reference evidence="3 4" key="1">
    <citation type="journal article" date="2017" name="BMC Genomics">
        <title>Genome sequencing of 39 Akkermansia muciniphila isolates reveals its population structure, genomic and functional diverisity, and global distribution in mammalian gut microbiotas.</title>
        <authorList>
            <person name="Guo X."/>
            <person name="Li S."/>
            <person name="Zhang J."/>
            <person name="Wu F."/>
            <person name="Li X."/>
            <person name="Wu D."/>
            <person name="Zhang M."/>
            <person name="Ou Z."/>
            <person name="Jie Z."/>
            <person name="Yan Q."/>
            <person name="Li P."/>
            <person name="Yi J."/>
            <person name="Peng Y."/>
        </authorList>
    </citation>
    <scope>NUCLEOTIDE SEQUENCE [LARGE SCALE GENOMIC DNA]</scope>
    <source>
        <strain evidence="3 4">GP43</strain>
    </source>
</reference>
<dbReference type="Proteomes" id="UP000235914">
    <property type="component" value="Unassembled WGS sequence"/>
</dbReference>
<dbReference type="GO" id="GO:0016787">
    <property type="term" value="F:hydrolase activity"/>
    <property type="evidence" value="ECO:0007669"/>
    <property type="project" value="UniProtKB-KW"/>
</dbReference>
<organism evidence="3 4">
    <name type="scientific">Akkermansia muciniphila</name>
    <dbReference type="NCBI Taxonomy" id="239935"/>
    <lineage>
        <taxon>Bacteria</taxon>
        <taxon>Pseudomonadati</taxon>
        <taxon>Verrucomicrobiota</taxon>
        <taxon>Verrucomicrobiia</taxon>
        <taxon>Verrucomicrobiales</taxon>
        <taxon>Akkermansiaceae</taxon>
        <taxon>Akkermansia</taxon>
    </lineage>
</organism>
<dbReference type="Gene3D" id="2.120.10.10">
    <property type="match status" value="1"/>
</dbReference>
<dbReference type="EMBL" id="PJKN01000003">
    <property type="protein sequence ID" value="PNC56408.1"/>
    <property type="molecule type" value="Genomic_DNA"/>
</dbReference>